<dbReference type="SUPFAM" id="SSF46785">
    <property type="entry name" value="Winged helix' DNA-binding domain"/>
    <property type="match status" value="1"/>
</dbReference>
<dbReference type="InterPro" id="IPR036388">
    <property type="entry name" value="WH-like_DNA-bd_sf"/>
</dbReference>
<gene>
    <name evidence="7" type="ORF">O1D97_18100</name>
</gene>
<dbReference type="PROSITE" id="PS50949">
    <property type="entry name" value="HTH_GNTR"/>
    <property type="match status" value="1"/>
</dbReference>
<evidence type="ECO:0000313" key="8">
    <source>
        <dbReference type="Proteomes" id="UP001149719"/>
    </source>
</evidence>
<dbReference type="Pfam" id="PF00155">
    <property type="entry name" value="Aminotran_1_2"/>
    <property type="match status" value="1"/>
</dbReference>
<evidence type="ECO:0000256" key="3">
    <source>
        <dbReference type="ARBA" id="ARBA00023015"/>
    </source>
</evidence>
<accession>A0ABT4JYH9</accession>
<feature type="domain" description="HTH gntR-type" evidence="6">
    <location>
        <begin position="1"/>
        <end position="69"/>
    </location>
</feature>
<evidence type="ECO:0000313" key="7">
    <source>
        <dbReference type="EMBL" id="MCZ2723471.1"/>
    </source>
</evidence>
<dbReference type="InterPro" id="IPR051446">
    <property type="entry name" value="HTH_trans_reg/aminotransferase"/>
</dbReference>
<dbReference type="GO" id="GO:0008483">
    <property type="term" value="F:transaminase activity"/>
    <property type="evidence" value="ECO:0007669"/>
    <property type="project" value="UniProtKB-KW"/>
</dbReference>
<evidence type="ECO:0000256" key="5">
    <source>
        <dbReference type="ARBA" id="ARBA00023163"/>
    </source>
</evidence>
<dbReference type="InterPro" id="IPR036390">
    <property type="entry name" value="WH_DNA-bd_sf"/>
</dbReference>
<dbReference type="Gene3D" id="1.10.10.10">
    <property type="entry name" value="Winged helix-like DNA-binding domain superfamily/Winged helix DNA-binding domain"/>
    <property type="match status" value="1"/>
</dbReference>
<keyword evidence="7" id="KW-0032">Aminotransferase</keyword>
<keyword evidence="7" id="KW-0808">Transferase</keyword>
<dbReference type="Gene3D" id="3.90.1150.10">
    <property type="entry name" value="Aspartate Aminotransferase, domain 1"/>
    <property type="match status" value="1"/>
</dbReference>
<keyword evidence="2" id="KW-0663">Pyridoxal phosphate</keyword>
<dbReference type="PANTHER" id="PTHR46577">
    <property type="entry name" value="HTH-TYPE TRANSCRIPTIONAL REGULATORY PROTEIN GABR"/>
    <property type="match status" value="1"/>
</dbReference>
<protein>
    <submittedName>
        <fullName evidence="7">PLP-dependent aminotransferase family protein</fullName>
    </submittedName>
</protein>
<keyword evidence="8" id="KW-1185">Reference proteome</keyword>
<evidence type="ECO:0000256" key="2">
    <source>
        <dbReference type="ARBA" id="ARBA00022898"/>
    </source>
</evidence>
<dbReference type="InterPro" id="IPR015424">
    <property type="entry name" value="PyrdxlP-dep_Trfase"/>
</dbReference>
<organism evidence="7 8">
    <name type="scientific">Marinomonas phaeophyticola</name>
    <dbReference type="NCBI Taxonomy" id="3004091"/>
    <lineage>
        <taxon>Bacteria</taxon>
        <taxon>Pseudomonadati</taxon>
        <taxon>Pseudomonadota</taxon>
        <taxon>Gammaproteobacteria</taxon>
        <taxon>Oceanospirillales</taxon>
        <taxon>Oceanospirillaceae</taxon>
        <taxon>Marinomonas</taxon>
    </lineage>
</organism>
<dbReference type="InterPro" id="IPR015422">
    <property type="entry name" value="PyrdxlP-dep_Trfase_small"/>
</dbReference>
<dbReference type="Pfam" id="PF00392">
    <property type="entry name" value="GntR"/>
    <property type="match status" value="1"/>
</dbReference>
<dbReference type="CDD" id="cd07377">
    <property type="entry name" value="WHTH_GntR"/>
    <property type="match status" value="1"/>
</dbReference>
<keyword evidence="4" id="KW-0238">DNA-binding</keyword>
<dbReference type="CDD" id="cd00609">
    <property type="entry name" value="AAT_like"/>
    <property type="match status" value="1"/>
</dbReference>
<dbReference type="PANTHER" id="PTHR46577:SF2">
    <property type="entry name" value="TRANSCRIPTIONAL REGULATORY PROTEIN"/>
    <property type="match status" value="1"/>
</dbReference>
<reference evidence="7" key="1">
    <citation type="submission" date="2022-12" db="EMBL/GenBank/DDBJ databases">
        <title>Marinomonas 15G1-11 sp. nov, isolated from marine algae.</title>
        <authorList>
            <person name="Butt M."/>
            <person name="Choi D.G."/>
            <person name="Kim J.M."/>
            <person name="Lee J.K."/>
            <person name="Baek J.H."/>
            <person name="Jeon C.O."/>
        </authorList>
    </citation>
    <scope>NUCLEOTIDE SEQUENCE</scope>
    <source>
        <strain evidence="7">15G1-11</strain>
    </source>
</reference>
<dbReference type="SMART" id="SM00345">
    <property type="entry name" value="HTH_GNTR"/>
    <property type="match status" value="1"/>
</dbReference>
<sequence length="486" mass="55171">MTLYKNLAQHFINEIQTKQRAIGSRLPPLRTIVLQHQVSMTTAIKAYYYLQQTGWIFAKPQSGYFVANHLQKPTFPTLSSTRAEKRDPKDFVPHKRYNQTSEFFSELGTAMIAPILAPNLNLQRCLKRVTKRAVEGLFFYPENRGGQQLRRALSHHFQKDNLAFFEDDLIITHGCLDAVKLAIETTTKIGDTIAINSPCYSGLLDLLTGLSRNIIEIPCHADSLDLALLEKLMQKRNIQAALFSTSHINPTGGNLSVEQKKQLAFLAETYKTPIIEDDVYFELSHHKHTPLPAKLWDKEGYILWCSSFSKTLAPGLRLGWCLPGRFINQYMSQQSLTDSGVNGLTQSALSEFLNTGDYRTHLNKLRITLNHQINQYRQLLVKKLPNNATVSTPDGGLVLWIHVPNLDTDRLEKLADECQIDIRSGNRFSTENTYKNCLRINCGWPIATAVAETVIEEENHKVRQQIETLCQIINREVSIKTSSNYG</sequence>
<dbReference type="InterPro" id="IPR000524">
    <property type="entry name" value="Tscrpt_reg_HTH_GntR"/>
</dbReference>
<proteinExistence type="inferred from homology"/>
<comment type="caution">
    <text evidence="7">The sequence shown here is derived from an EMBL/GenBank/DDBJ whole genome shotgun (WGS) entry which is preliminary data.</text>
</comment>
<evidence type="ECO:0000259" key="6">
    <source>
        <dbReference type="PROSITE" id="PS50949"/>
    </source>
</evidence>
<dbReference type="RefSeq" id="WP_269127592.1">
    <property type="nucleotide sequence ID" value="NZ_JAPUBN010000021.1"/>
</dbReference>
<dbReference type="EMBL" id="JAPUBN010000021">
    <property type="protein sequence ID" value="MCZ2723471.1"/>
    <property type="molecule type" value="Genomic_DNA"/>
</dbReference>
<evidence type="ECO:0000256" key="4">
    <source>
        <dbReference type="ARBA" id="ARBA00023125"/>
    </source>
</evidence>
<dbReference type="InterPro" id="IPR004839">
    <property type="entry name" value="Aminotransferase_I/II_large"/>
</dbReference>
<dbReference type="Proteomes" id="UP001149719">
    <property type="component" value="Unassembled WGS sequence"/>
</dbReference>
<dbReference type="Gene3D" id="3.40.640.10">
    <property type="entry name" value="Type I PLP-dependent aspartate aminotransferase-like (Major domain)"/>
    <property type="match status" value="1"/>
</dbReference>
<comment type="similarity">
    <text evidence="1">In the C-terminal section; belongs to the class-I pyridoxal-phosphate-dependent aminotransferase family.</text>
</comment>
<evidence type="ECO:0000256" key="1">
    <source>
        <dbReference type="ARBA" id="ARBA00005384"/>
    </source>
</evidence>
<dbReference type="InterPro" id="IPR015421">
    <property type="entry name" value="PyrdxlP-dep_Trfase_major"/>
</dbReference>
<keyword evidence="5" id="KW-0804">Transcription</keyword>
<name>A0ABT4JYH9_9GAMM</name>
<dbReference type="SUPFAM" id="SSF53383">
    <property type="entry name" value="PLP-dependent transferases"/>
    <property type="match status" value="1"/>
</dbReference>
<keyword evidence="3" id="KW-0805">Transcription regulation</keyword>